<keyword evidence="2" id="KW-1185">Reference proteome</keyword>
<comment type="caution">
    <text evidence="1">The sequence shown here is derived from an EMBL/GenBank/DDBJ whole genome shotgun (WGS) entry which is preliminary data.</text>
</comment>
<name>A0ABR9AGH1_9BACT</name>
<reference evidence="1 2" key="1">
    <citation type="submission" date="2020-09" db="EMBL/GenBank/DDBJ databases">
        <title>Echinicola sp. CAU 1574 isolated from sand of Sido Beach.</title>
        <authorList>
            <person name="Kim W."/>
        </authorList>
    </citation>
    <scope>NUCLEOTIDE SEQUENCE [LARGE SCALE GENOMIC DNA]</scope>
    <source>
        <strain evidence="1 2">CAU 1574</strain>
    </source>
</reference>
<evidence type="ECO:0000313" key="2">
    <source>
        <dbReference type="Proteomes" id="UP000647133"/>
    </source>
</evidence>
<gene>
    <name evidence="1" type="ORF">IFO69_03675</name>
</gene>
<evidence type="ECO:0000313" key="1">
    <source>
        <dbReference type="EMBL" id="MBD8487843.1"/>
    </source>
</evidence>
<accession>A0ABR9AGH1</accession>
<dbReference type="EMBL" id="JACYTQ010000001">
    <property type="protein sequence ID" value="MBD8487843.1"/>
    <property type="molecule type" value="Genomic_DNA"/>
</dbReference>
<organism evidence="1 2">
    <name type="scientific">Echinicola arenosa</name>
    <dbReference type="NCBI Taxonomy" id="2774144"/>
    <lineage>
        <taxon>Bacteria</taxon>
        <taxon>Pseudomonadati</taxon>
        <taxon>Bacteroidota</taxon>
        <taxon>Cytophagia</taxon>
        <taxon>Cytophagales</taxon>
        <taxon>Cyclobacteriaceae</taxon>
        <taxon>Echinicola</taxon>
    </lineage>
</organism>
<dbReference type="Proteomes" id="UP000647133">
    <property type="component" value="Unassembled WGS sequence"/>
</dbReference>
<proteinExistence type="predicted"/>
<sequence>MVFQLDSLTALESSIIVYFSNEEAITWDYNSTTGHLTIRNKEAFPDSLEVCYQRFPFSFHQTFAKRTLEEDYDSMAYFKSKKEIQAEVFDFREEIFPDTKLNKSGSLTRGISFGNTQNVFVNSSLNLQMDGELTDDLFIRASITDQNVPFQPEGNTQQIQDFDNVLVELYNDNFSLKAGDVVFQQRESSFLRYYKNVQGLQFTSDYQVNDTWKASTQVGASIAKGKFSSVIMEVQEGVLGPYRVPGPENERYVIIMANSEKVFLDGKQLQRGFNQDYVIDYNQGQITFTANVLITQYSRVRVDYEYAERNFTRSIITANHIQKSDKASFYVNYYKEQDNRNRPLFYDFSDKDKQLLASVGDNVNAAAIPRVDSVAFDPKRILYRKVATMDLQGKPVTYYEYSTDKEEAHFNVTFTEVGEGNGNYRRKEQLANGFVYEYIPPLDDQLQGNYTLYSILPAPNKKQMMTMGGEVILGEYEKAYGEAAFSNQDQNLFSDLGNEDDKGFGVKTGLVSTGRKVNGLEGYQLKAATELEYNSMDFRFIDRLRYIEFDRDWGLMQADLDTPASEKLVMANIGMSKDAANEFSYQVNFRNRGDQLQGTQQRARYYQQLGNRVFTGQNLFLLNSDLPETESDWLRYDAEVFYKSKVLVPGYQFNVDRNQIRDTEQDSVISSAMNYLSHQFYIKSNDTLPYSFFADVSWREDRFPIAGEMLPDTKAFTTNYGLQHRFGQHDVKGTFTYRKLEHLREGLGNESTVMGRLDYQSALWDNNFRNELSYAIGNGRELKREFVYLPVPTGEGTHTWRDDNEDGVQQLNEFYLAINPEEKNYIKVFTPTDEYIQAYTTLFNYRLNVRFPDQWGEEAGLKRGLYKFSNTTSWNVEKKITSTGFWDRVSPFSTGIAEDDLVSLRHVFRSTLFFNRTSALYGFDLGFFQSRNKQLLTGGFEEAQQEDWRLNTRMNFNKSINLRMVFTNGERVAASNYLDNRNYHVNQYGFGPEITWQPSTFFRATTNYRYTHKLNIQNEEYDEVAGLHELAAELRYARAIKTTINALLKYTQIDYNGQANSPVGYEMLEALTNGSNVSWSVNWVQKIGEGLQLNMTYEGRDSEGLNRLVHTGRMQVSALF</sequence>
<protein>
    <submittedName>
        <fullName evidence="1">Uncharacterized protein</fullName>
    </submittedName>
</protein>